<gene>
    <name evidence="8" type="ORF">MAPG_10656</name>
</gene>
<reference evidence="8" key="3">
    <citation type="submission" date="2011-03" db="EMBL/GenBank/DDBJ databases">
        <title>Annotation of Magnaporthe poae ATCC 64411.</title>
        <authorList>
            <person name="Ma L.-J."/>
            <person name="Dead R."/>
            <person name="Young S.K."/>
            <person name="Zeng Q."/>
            <person name="Gargeya S."/>
            <person name="Fitzgerald M."/>
            <person name="Haas B."/>
            <person name="Abouelleil A."/>
            <person name="Alvarado L."/>
            <person name="Arachchi H.M."/>
            <person name="Berlin A."/>
            <person name="Brown A."/>
            <person name="Chapman S.B."/>
            <person name="Chen Z."/>
            <person name="Dunbar C."/>
            <person name="Freedman E."/>
            <person name="Gearin G."/>
            <person name="Gellesch M."/>
            <person name="Goldberg J."/>
            <person name="Griggs A."/>
            <person name="Gujja S."/>
            <person name="Heiman D."/>
            <person name="Howarth C."/>
            <person name="Larson L."/>
            <person name="Lui A."/>
            <person name="MacDonald P.J.P."/>
            <person name="Mehta T."/>
            <person name="Montmayeur A."/>
            <person name="Murphy C."/>
            <person name="Neiman D."/>
            <person name="Pearson M."/>
            <person name="Priest M."/>
            <person name="Roberts A."/>
            <person name="Saif S."/>
            <person name="Shea T."/>
            <person name="Shenoy N."/>
            <person name="Sisk P."/>
            <person name="Stolte C."/>
            <person name="Sykes S."/>
            <person name="Yandava C."/>
            <person name="Wortman J."/>
            <person name="Nusbaum C."/>
            <person name="Birren B."/>
        </authorList>
    </citation>
    <scope>NUCLEOTIDE SEQUENCE</scope>
    <source>
        <strain evidence="8">ATCC 64411</strain>
    </source>
</reference>
<protein>
    <recommendedName>
        <fullName evidence="7">Peptidase S8/S53 domain-containing protein</fullName>
    </recommendedName>
</protein>
<keyword evidence="10" id="KW-1185">Reference proteome</keyword>
<reference evidence="8" key="1">
    <citation type="submission" date="2010-05" db="EMBL/GenBank/DDBJ databases">
        <title>The Genome Sequence of Magnaporthe poae strain ATCC 64411.</title>
        <authorList>
            <consortium name="The Broad Institute Genome Sequencing Platform"/>
            <consortium name="Broad Institute Genome Sequencing Center for Infectious Disease"/>
            <person name="Ma L.-J."/>
            <person name="Dead R."/>
            <person name="Young S."/>
            <person name="Zeng Q."/>
            <person name="Koehrsen M."/>
            <person name="Alvarado L."/>
            <person name="Berlin A."/>
            <person name="Chapman S.B."/>
            <person name="Chen Z."/>
            <person name="Freedman E."/>
            <person name="Gellesch M."/>
            <person name="Goldberg J."/>
            <person name="Griggs A."/>
            <person name="Gujja S."/>
            <person name="Heilman E.R."/>
            <person name="Heiman D."/>
            <person name="Hepburn T."/>
            <person name="Howarth C."/>
            <person name="Jen D."/>
            <person name="Larson L."/>
            <person name="Mehta T."/>
            <person name="Neiman D."/>
            <person name="Pearson M."/>
            <person name="Roberts A."/>
            <person name="Saif S."/>
            <person name="Shea T."/>
            <person name="Shenoy N."/>
            <person name="Sisk P."/>
            <person name="Stolte C."/>
            <person name="Sykes S."/>
            <person name="Walk T."/>
            <person name="White J."/>
            <person name="Yandava C."/>
            <person name="Haas B."/>
            <person name="Nusbaum C."/>
            <person name="Birren B."/>
        </authorList>
    </citation>
    <scope>NUCLEOTIDE SEQUENCE</scope>
    <source>
        <strain evidence="8">ATCC 64411</strain>
    </source>
</reference>
<evidence type="ECO:0000256" key="6">
    <source>
        <dbReference type="SAM" id="MobiDB-lite"/>
    </source>
</evidence>
<dbReference type="PRINTS" id="PR00723">
    <property type="entry name" value="SUBTILISIN"/>
</dbReference>
<evidence type="ECO:0000259" key="7">
    <source>
        <dbReference type="Pfam" id="PF00082"/>
    </source>
</evidence>
<comment type="similarity">
    <text evidence="1 5">Belongs to the peptidase S8 family.</text>
</comment>
<feature type="region of interest" description="Disordered" evidence="6">
    <location>
        <begin position="383"/>
        <end position="470"/>
    </location>
</feature>
<keyword evidence="3 5" id="KW-0378">Hydrolase</keyword>
<dbReference type="InterPro" id="IPR015500">
    <property type="entry name" value="Peptidase_S8_subtilisin-rel"/>
</dbReference>
<dbReference type="AlphaFoldDB" id="A0A0C4ED63"/>
<dbReference type="Proteomes" id="UP000011715">
    <property type="component" value="Unassembled WGS sequence"/>
</dbReference>
<reference evidence="9" key="5">
    <citation type="submission" date="2015-06" db="UniProtKB">
        <authorList>
            <consortium name="EnsemblFungi"/>
        </authorList>
    </citation>
    <scope>IDENTIFICATION</scope>
    <source>
        <strain evidence="9">ATCC 64411</strain>
    </source>
</reference>
<evidence type="ECO:0000256" key="3">
    <source>
        <dbReference type="ARBA" id="ARBA00022801"/>
    </source>
</evidence>
<name>A0A0C4ED63_MAGP6</name>
<dbReference type="SUPFAM" id="SSF52743">
    <property type="entry name" value="Subtilisin-like"/>
    <property type="match status" value="1"/>
</dbReference>
<dbReference type="InterPro" id="IPR036852">
    <property type="entry name" value="Peptidase_S8/S53_dom_sf"/>
</dbReference>
<keyword evidence="4 5" id="KW-0720">Serine protease</keyword>
<dbReference type="CDD" id="cd00306">
    <property type="entry name" value="Peptidases_S8_S53"/>
    <property type="match status" value="1"/>
</dbReference>
<feature type="active site" description="Charge relay system" evidence="5">
    <location>
        <position position="608"/>
    </location>
</feature>
<evidence type="ECO:0000313" key="9">
    <source>
        <dbReference type="EnsemblFungi" id="MAPG_10656T0"/>
    </source>
</evidence>
<evidence type="ECO:0000313" key="8">
    <source>
        <dbReference type="EMBL" id="KLU90805.1"/>
    </source>
</evidence>
<dbReference type="InterPro" id="IPR023827">
    <property type="entry name" value="Peptidase_S8_Asp-AS"/>
</dbReference>
<keyword evidence="2 5" id="KW-0645">Protease</keyword>
<dbReference type="InterPro" id="IPR000209">
    <property type="entry name" value="Peptidase_S8/S53_dom"/>
</dbReference>
<dbReference type="GO" id="GO:0004252">
    <property type="term" value="F:serine-type endopeptidase activity"/>
    <property type="evidence" value="ECO:0007669"/>
    <property type="project" value="UniProtKB-UniRule"/>
</dbReference>
<feature type="active site" description="Charge relay system" evidence="5">
    <location>
        <position position="650"/>
    </location>
</feature>
<dbReference type="Pfam" id="PF00082">
    <property type="entry name" value="Peptidase_S8"/>
    <property type="match status" value="1"/>
</dbReference>
<evidence type="ECO:0000256" key="4">
    <source>
        <dbReference type="ARBA" id="ARBA00022825"/>
    </source>
</evidence>
<dbReference type="EMBL" id="GL876975">
    <property type="protein sequence ID" value="KLU90805.1"/>
    <property type="molecule type" value="Genomic_DNA"/>
</dbReference>
<evidence type="ECO:0000256" key="2">
    <source>
        <dbReference type="ARBA" id="ARBA00022670"/>
    </source>
</evidence>
<feature type="domain" description="Peptidase S8/S53" evidence="7">
    <location>
        <begin position="602"/>
        <end position="824"/>
    </location>
</feature>
<evidence type="ECO:0000256" key="5">
    <source>
        <dbReference type="PROSITE-ProRule" id="PRU01240"/>
    </source>
</evidence>
<evidence type="ECO:0000313" key="10">
    <source>
        <dbReference type="Proteomes" id="UP000011715"/>
    </source>
</evidence>
<dbReference type="PROSITE" id="PS51892">
    <property type="entry name" value="SUBTILASE"/>
    <property type="match status" value="1"/>
</dbReference>
<dbReference type="PANTHER" id="PTHR43399:SF4">
    <property type="entry name" value="CELL WALL-ASSOCIATED PROTEASE"/>
    <property type="match status" value="1"/>
</dbReference>
<dbReference type="GO" id="GO:0006508">
    <property type="term" value="P:proteolysis"/>
    <property type="evidence" value="ECO:0007669"/>
    <property type="project" value="UniProtKB-KW"/>
</dbReference>
<organism evidence="9 10">
    <name type="scientific">Magnaporthiopsis poae (strain ATCC 64411 / 73-15)</name>
    <name type="common">Kentucky bluegrass fungus</name>
    <name type="synonym">Magnaporthe poae</name>
    <dbReference type="NCBI Taxonomy" id="644358"/>
    <lineage>
        <taxon>Eukaryota</taxon>
        <taxon>Fungi</taxon>
        <taxon>Dikarya</taxon>
        <taxon>Ascomycota</taxon>
        <taxon>Pezizomycotina</taxon>
        <taxon>Sordariomycetes</taxon>
        <taxon>Sordariomycetidae</taxon>
        <taxon>Magnaporthales</taxon>
        <taxon>Magnaporthaceae</taxon>
        <taxon>Magnaporthiopsis</taxon>
    </lineage>
</organism>
<reference evidence="9" key="4">
    <citation type="journal article" date="2015" name="G3 (Bethesda)">
        <title>Genome sequences of three phytopathogenic species of the Magnaporthaceae family of fungi.</title>
        <authorList>
            <person name="Okagaki L.H."/>
            <person name="Nunes C.C."/>
            <person name="Sailsbery J."/>
            <person name="Clay B."/>
            <person name="Brown D."/>
            <person name="John T."/>
            <person name="Oh Y."/>
            <person name="Young N."/>
            <person name="Fitzgerald M."/>
            <person name="Haas B.J."/>
            <person name="Zeng Q."/>
            <person name="Young S."/>
            <person name="Adiconis X."/>
            <person name="Fan L."/>
            <person name="Levin J.Z."/>
            <person name="Mitchell T.K."/>
            <person name="Okubara P.A."/>
            <person name="Farman M.L."/>
            <person name="Kohn L.M."/>
            <person name="Birren B."/>
            <person name="Ma L.-J."/>
            <person name="Dean R.A."/>
        </authorList>
    </citation>
    <scope>NUCLEOTIDE SEQUENCE</scope>
    <source>
        <strain evidence="9">ATCC 64411 / 73-15</strain>
    </source>
</reference>
<accession>A0A0C4ED63</accession>
<dbReference type="PANTHER" id="PTHR43399">
    <property type="entry name" value="SUBTILISIN-RELATED"/>
    <property type="match status" value="1"/>
</dbReference>
<feature type="active site" description="Charge relay system" evidence="5">
    <location>
        <position position="808"/>
    </location>
</feature>
<dbReference type="VEuPathDB" id="FungiDB:MAPG_10656"/>
<dbReference type="Gene3D" id="3.40.50.200">
    <property type="entry name" value="Peptidase S8/S53 domain"/>
    <property type="match status" value="1"/>
</dbReference>
<dbReference type="PROSITE" id="PS00136">
    <property type="entry name" value="SUBTILASE_ASP"/>
    <property type="match status" value="1"/>
</dbReference>
<dbReference type="eggNOG" id="ENOG502S0RE">
    <property type="taxonomic scope" value="Eukaryota"/>
</dbReference>
<proteinExistence type="inferred from homology"/>
<dbReference type="EnsemblFungi" id="MAPG_10656T0">
    <property type="protein sequence ID" value="MAPG_10656T0"/>
    <property type="gene ID" value="MAPG_10656"/>
</dbReference>
<dbReference type="EMBL" id="ADBL01002382">
    <property type="status" value="NOT_ANNOTATED_CDS"/>
    <property type="molecule type" value="Genomic_DNA"/>
</dbReference>
<evidence type="ECO:0000256" key="1">
    <source>
        <dbReference type="ARBA" id="ARBA00011073"/>
    </source>
</evidence>
<sequence length="898" mass="99000">MCRPCISAGAQPCCSRLLQGLLYGRAFLPLYAEYGNPGSFSHAAFRPATRLRGTYAMANSQEWFEIPHRSCGATAAIYQVGQVLFDPFNLDSALFRNGSFNGKSSQEITETIRLGKALTVAYPRTPSSFEVNTGHATMIEGARIDGKGIPVLWQVLEEERIYRNDALLKAVIQEDEITRHLARPDSSKHLYLVTDVIKVQEIIPKTHEPGSLQPPPPLRLATPVPLPRFAAPSISLSEDLHLPVGFDGYKNGTPFIWKYKLERINNPEDVASVYAERYSPGRAISDRNEETWVSLILVFLFGWMWSPSLRNAIPNAGIGGSSALPARPLALEWRVEHEDLASSPSGDANGVFPRAYRNSIYPPQPPEPWESYRFPRPSLEHVNPVDEISASPDEGDDEIMRPPAGGTGVPRSPSPRRGRRKRVSSEGDLWGWRHSGKISRESTPGSPRGARAQSTGPETHTGLEAAETASLPDGLEKIEAAEKASPDIVITQDGTKQGQAAVNGVGSNETTAETKVGRIGERNHAELFAVPALSNPPAPNSPAAGTRWTEYDVFDSEPLASVPSQDEKAINAGKKWFNDAEYMKKVEKFIGRFRSGRPSERPKIAVLDTGLDFEHPLLKKFLDNKTLSRGRSLDFTLEPNPQVKGDDVGHGTHCTHLILKTCAMAEVYIAKVFNKKKADQYTASYIAKAIDHAVNNWKVDIVSMSFAFDNPHGEIEEAISKAQGAEKKVLFLAAASNYRDLDRLPVGFPANNSNVIAVFSHTLNRNRSEFSPMRSGRDNFSVLGEQLTAAVPPGTNQGDYERRDSGTSMATALMAGIAGLVIELSRLPLQEKVTAPDRLLTRAGMEAVFQLMVPKEELVNRDPNGYLCLRPWILFRDGTRHDPWLLFYEINSALRRVA</sequence>
<dbReference type="InterPro" id="IPR051048">
    <property type="entry name" value="Peptidase_S8/S53_subtilisin"/>
</dbReference>
<reference evidence="10" key="2">
    <citation type="submission" date="2010-05" db="EMBL/GenBank/DDBJ databases">
        <title>The genome sequence of Magnaporthe poae strain ATCC 64411.</title>
        <authorList>
            <person name="Ma L.-J."/>
            <person name="Dead R."/>
            <person name="Young S."/>
            <person name="Zeng Q."/>
            <person name="Koehrsen M."/>
            <person name="Alvarado L."/>
            <person name="Berlin A."/>
            <person name="Chapman S.B."/>
            <person name="Chen Z."/>
            <person name="Freedman E."/>
            <person name="Gellesch M."/>
            <person name="Goldberg J."/>
            <person name="Griggs A."/>
            <person name="Gujja S."/>
            <person name="Heilman E.R."/>
            <person name="Heiman D."/>
            <person name="Hepburn T."/>
            <person name="Howarth C."/>
            <person name="Jen D."/>
            <person name="Larson L."/>
            <person name="Mehta T."/>
            <person name="Neiman D."/>
            <person name="Pearson M."/>
            <person name="Roberts A."/>
            <person name="Saif S."/>
            <person name="Shea T."/>
            <person name="Shenoy N."/>
            <person name="Sisk P."/>
            <person name="Stolte C."/>
            <person name="Sykes S."/>
            <person name="Walk T."/>
            <person name="White J."/>
            <person name="Yandava C."/>
            <person name="Haas B."/>
            <person name="Nusbaum C."/>
            <person name="Birren B."/>
        </authorList>
    </citation>
    <scope>NUCLEOTIDE SEQUENCE [LARGE SCALE GENOMIC DNA]</scope>
    <source>
        <strain evidence="10">ATCC 64411 / 73-15</strain>
    </source>
</reference>
<dbReference type="OrthoDB" id="206201at2759"/>
<dbReference type="STRING" id="644358.A0A0C4ED63"/>